<protein>
    <submittedName>
        <fullName evidence="1">Short-subunit dehydrogenase</fullName>
    </submittedName>
</protein>
<name>A0A4R1NEK9_9GAMM</name>
<evidence type="ECO:0000313" key="2">
    <source>
        <dbReference type="Proteomes" id="UP000294555"/>
    </source>
</evidence>
<dbReference type="GO" id="GO:0016616">
    <property type="term" value="F:oxidoreductase activity, acting on the CH-OH group of donors, NAD or NADP as acceptor"/>
    <property type="evidence" value="ECO:0007669"/>
    <property type="project" value="TreeGrafter"/>
</dbReference>
<comment type="caution">
    <text evidence="1">The sequence shown here is derived from an EMBL/GenBank/DDBJ whole genome shotgun (WGS) entry which is preliminary data.</text>
</comment>
<dbReference type="Pfam" id="PF00106">
    <property type="entry name" value="adh_short"/>
    <property type="match status" value="1"/>
</dbReference>
<dbReference type="PANTHER" id="PTHR45458:SF1">
    <property type="entry name" value="SHORT CHAIN DEHYDROGENASE"/>
    <property type="match status" value="1"/>
</dbReference>
<dbReference type="InterPro" id="IPR002347">
    <property type="entry name" value="SDR_fam"/>
</dbReference>
<dbReference type="EMBL" id="SJOI01000001">
    <property type="protein sequence ID" value="TCL05853.1"/>
    <property type="molecule type" value="Genomic_DNA"/>
</dbReference>
<keyword evidence="2" id="KW-1185">Reference proteome</keyword>
<evidence type="ECO:0000313" key="1">
    <source>
        <dbReference type="EMBL" id="TCL05853.1"/>
    </source>
</evidence>
<dbReference type="Gene3D" id="3.40.50.720">
    <property type="entry name" value="NAD(P)-binding Rossmann-like Domain"/>
    <property type="match status" value="1"/>
</dbReference>
<dbReference type="Proteomes" id="UP000294555">
    <property type="component" value="Unassembled WGS sequence"/>
</dbReference>
<accession>A0A4R1NEK9</accession>
<dbReference type="PRINTS" id="PR00081">
    <property type="entry name" value="GDHRDH"/>
</dbReference>
<reference evidence="1 2" key="1">
    <citation type="submission" date="2019-02" db="EMBL/GenBank/DDBJ databases">
        <title>Investigation of anaerobic lignin degradation for improved lignocellulosic biofuels.</title>
        <authorList>
            <person name="Deangelis K."/>
        </authorList>
    </citation>
    <scope>NUCLEOTIDE SEQUENCE [LARGE SCALE GENOMIC DNA]</scope>
    <source>
        <strain evidence="1 2">159R</strain>
    </source>
</reference>
<dbReference type="PANTHER" id="PTHR45458">
    <property type="entry name" value="SHORT-CHAIN DEHYDROGENASE/REDUCTASE SDR"/>
    <property type="match status" value="1"/>
</dbReference>
<dbReference type="InterPro" id="IPR036291">
    <property type="entry name" value="NAD(P)-bd_dom_sf"/>
</dbReference>
<dbReference type="InterPro" id="IPR052184">
    <property type="entry name" value="SDR_enzymes"/>
</dbReference>
<dbReference type="RefSeq" id="WP_165934211.1">
    <property type="nucleotide sequence ID" value="NZ_SJOI01000001.1"/>
</dbReference>
<dbReference type="SUPFAM" id="SSF51735">
    <property type="entry name" value="NAD(P)-binding Rossmann-fold domains"/>
    <property type="match status" value="1"/>
</dbReference>
<sequence length="227" mass="23998">MTNESTALIIGASRGLGYGLAQRFLERGWFVIATERQGSTRADLRQLAAGQPRLSVETVDIDKEEELHALAAKLSGRQINLLMVNAGTAGDAALPFGERLLAVMRTNVIGAMAATRVLSPLVRAGGAVAVMSSELASISGNTDGGWEPYRSSKSALNQSLRSFAAESQHAPWSLTAVAPGWVRTDMGGPDAILDVETSTNGVADMLLGRLGKKGIAFLNYRGETLGW</sequence>
<organism evidence="1 2">
    <name type="scientific">Sodalis ligni</name>
    <dbReference type="NCBI Taxonomy" id="2697027"/>
    <lineage>
        <taxon>Bacteria</taxon>
        <taxon>Pseudomonadati</taxon>
        <taxon>Pseudomonadota</taxon>
        <taxon>Gammaproteobacteria</taxon>
        <taxon>Enterobacterales</taxon>
        <taxon>Bruguierivoracaceae</taxon>
        <taxon>Sodalis</taxon>
    </lineage>
</organism>
<gene>
    <name evidence="1" type="ORF">EZJ58_4075</name>
</gene>
<dbReference type="AlphaFoldDB" id="A0A4R1NEK9"/>
<proteinExistence type="predicted"/>